<dbReference type="InterPro" id="IPR036249">
    <property type="entry name" value="Thioredoxin-like_sf"/>
</dbReference>
<feature type="coiled-coil region" evidence="5">
    <location>
        <begin position="73"/>
        <end position="190"/>
    </location>
</feature>
<keyword evidence="4" id="KW-0009">Actin-binding</keyword>
<evidence type="ECO:0000256" key="4">
    <source>
        <dbReference type="ARBA" id="ARBA00023203"/>
    </source>
</evidence>
<evidence type="ECO:0000256" key="2">
    <source>
        <dbReference type="ARBA" id="ARBA00023054"/>
    </source>
</evidence>
<evidence type="ECO:0000256" key="3">
    <source>
        <dbReference type="ARBA" id="ARBA00023179"/>
    </source>
</evidence>
<dbReference type="InterPro" id="IPR002109">
    <property type="entry name" value="Glutaredoxin"/>
</dbReference>
<protein>
    <recommendedName>
        <fullName evidence="6">Glutaredoxin domain-containing protein</fullName>
    </recommendedName>
</protein>
<feature type="domain" description="Glutaredoxin" evidence="6">
    <location>
        <begin position="254"/>
        <end position="297"/>
    </location>
</feature>
<gene>
    <name evidence="7" type="ORF">JEQ12_019943</name>
</gene>
<name>A0A835ZK96_SHEEP</name>
<accession>A0A835ZK96</accession>
<evidence type="ECO:0000256" key="1">
    <source>
        <dbReference type="ARBA" id="ARBA00009036"/>
    </source>
</evidence>
<dbReference type="EMBL" id="JAEMGP010000027">
    <property type="protein sequence ID" value="KAG5193582.1"/>
    <property type="molecule type" value="Genomic_DNA"/>
</dbReference>
<proteinExistence type="inferred from homology"/>
<dbReference type="Gene3D" id="1.20.5.170">
    <property type="match status" value="1"/>
</dbReference>
<evidence type="ECO:0000256" key="5">
    <source>
        <dbReference type="SAM" id="Coils"/>
    </source>
</evidence>
<dbReference type="SUPFAM" id="SSF52833">
    <property type="entry name" value="Thioredoxin-like"/>
    <property type="match status" value="1"/>
</dbReference>
<dbReference type="Pfam" id="PF00462">
    <property type="entry name" value="Glutaredoxin"/>
    <property type="match status" value="1"/>
</dbReference>
<reference evidence="7 8" key="1">
    <citation type="submission" date="2020-12" db="EMBL/GenBank/DDBJ databases">
        <title>De novo assembly of Tibetan sheep genome.</title>
        <authorList>
            <person name="Li X."/>
        </authorList>
    </citation>
    <scope>NUCLEOTIDE SEQUENCE [LARGE SCALE GENOMIC DNA]</scope>
    <source>
        <tissue evidence="7">Heart</tissue>
    </source>
</reference>
<dbReference type="PROSITE" id="PS51354">
    <property type="entry name" value="GLUTAREDOXIN_2"/>
    <property type="match status" value="1"/>
</dbReference>
<dbReference type="SUPFAM" id="SSF57997">
    <property type="entry name" value="Tropomyosin"/>
    <property type="match status" value="1"/>
</dbReference>
<organism evidence="7 8">
    <name type="scientific">Ovis aries</name>
    <name type="common">Sheep</name>
    <dbReference type="NCBI Taxonomy" id="9940"/>
    <lineage>
        <taxon>Eukaryota</taxon>
        <taxon>Metazoa</taxon>
        <taxon>Chordata</taxon>
        <taxon>Craniata</taxon>
        <taxon>Vertebrata</taxon>
        <taxon>Euteleostomi</taxon>
        <taxon>Mammalia</taxon>
        <taxon>Eutheria</taxon>
        <taxon>Laurasiatheria</taxon>
        <taxon>Artiodactyla</taxon>
        <taxon>Ruminantia</taxon>
        <taxon>Pecora</taxon>
        <taxon>Bovidae</taxon>
        <taxon>Caprinae</taxon>
        <taxon>Ovis</taxon>
    </lineage>
</organism>
<dbReference type="PRINTS" id="PR00194">
    <property type="entry name" value="TROPOMYOSIN"/>
</dbReference>
<evidence type="ECO:0000313" key="7">
    <source>
        <dbReference type="EMBL" id="KAG5193582.1"/>
    </source>
</evidence>
<comment type="caution">
    <text evidence="7">The sequence shown here is derived from an EMBL/GenBank/DDBJ whole genome shotgun (WGS) entry which is preliminary data.</text>
</comment>
<dbReference type="Pfam" id="PF00261">
    <property type="entry name" value="Tropomyosin"/>
    <property type="match status" value="1"/>
</dbReference>
<keyword evidence="2 5" id="KW-0175">Coiled coil</keyword>
<dbReference type="AlphaFoldDB" id="A0A835ZK96"/>
<dbReference type="Gene3D" id="3.40.30.10">
    <property type="entry name" value="Glutaredoxin"/>
    <property type="match status" value="1"/>
</dbReference>
<comment type="similarity">
    <text evidence="1">Belongs to the tropomyosin family.</text>
</comment>
<dbReference type="Proteomes" id="UP000664991">
    <property type="component" value="Unassembled WGS sequence"/>
</dbReference>
<dbReference type="GO" id="GO:0003779">
    <property type="term" value="F:actin binding"/>
    <property type="evidence" value="ECO:0007669"/>
    <property type="project" value="UniProtKB-KW"/>
</dbReference>
<keyword evidence="3" id="KW-0514">Muscle protein</keyword>
<dbReference type="InterPro" id="IPR000533">
    <property type="entry name" value="Tropomyosin"/>
</dbReference>
<evidence type="ECO:0000259" key="6">
    <source>
        <dbReference type="Pfam" id="PF00462"/>
    </source>
</evidence>
<evidence type="ECO:0000313" key="8">
    <source>
        <dbReference type="Proteomes" id="UP000664991"/>
    </source>
</evidence>
<dbReference type="FunFam" id="1.20.5.170:FF:000001">
    <property type="entry name" value="Tropomyosin alpha-1 chain isoform 1"/>
    <property type="match status" value="1"/>
</dbReference>
<sequence>MNGLAAASLGWQEIAAGKPTKKETNRRPGWRKAVRKVAGRCSVAVSLLELTKAEHPPLAHCVHLCAMAGLNSLEAVKCKMQALQQQADEVEDRTQGLQWELDSKHEQHEKDQDDVAALNLHIQLVEEEWDRAQERLATALQKLEEAEKAADETERGMKVIENPAMKNEKMENQEMQLKEAKHTAEDTDHKYKEVARKLVILEGIITQVVRQWQPIKRQLIGAGPWARWRWPVGPRPEGGSGSSEHLDVLVEDKVVVFLKGTLEQPQCGFSNAVVQILRLHGICYYAAYNVLDDPQLQ</sequence>
<dbReference type="PANTHER" id="PTHR19269">
    <property type="entry name" value="TROPOMYOSIN"/>
    <property type="match status" value="1"/>
</dbReference>